<dbReference type="Pfam" id="PF02152">
    <property type="entry name" value="FolB"/>
    <property type="match status" value="1"/>
</dbReference>
<dbReference type="SMART" id="SM00905">
    <property type="entry name" value="FolB"/>
    <property type="match status" value="1"/>
</dbReference>
<evidence type="ECO:0000313" key="2">
    <source>
        <dbReference type="EMBL" id="MBZ7986909.1"/>
    </source>
</evidence>
<dbReference type="RefSeq" id="WP_172230659.1">
    <property type="nucleotide sequence ID" value="NZ_CP035946.1"/>
</dbReference>
<dbReference type="NCBIfam" id="TIGR00526">
    <property type="entry name" value="folB_dom"/>
    <property type="match status" value="1"/>
</dbReference>
<keyword evidence="3" id="KW-1185">Reference proteome</keyword>
<accession>A0ABS7WQ75</accession>
<evidence type="ECO:0000259" key="1">
    <source>
        <dbReference type="SMART" id="SM00905"/>
    </source>
</evidence>
<sequence length="105" mass="12563">MQSNIKIKTKFKCIIGLLDFERHTKQKICLKIKASSNEFLDYAKLCKKAKKFIKKSKFYTLEEAIKKLIAYLKEKFQHIKKIKIQITKLQIIKNTKVSVFFKEKY</sequence>
<protein>
    <submittedName>
        <fullName evidence="2">Dihydroneopterin aldolase</fullName>
    </submittedName>
</protein>
<feature type="domain" description="Dihydroneopterin aldolase/epimerase" evidence="1">
    <location>
        <begin position="5"/>
        <end position="101"/>
    </location>
</feature>
<dbReference type="InterPro" id="IPR043133">
    <property type="entry name" value="GTP-CH-I_C/QueF"/>
</dbReference>
<reference evidence="2 3" key="1">
    <citation type="submission" date="2020-07" db="EMBL/GenBank/DDBJ databases">
        <title>Transfer of Campylobacter canadensis to the novel genus Avispirillum gen. nov., that also includes two novel species recovered from migratory waterfowl: Avispirillum anseris sp. nov. and Avispirillum brantae sp. nov.</title>
        <authorList>
            <person name="Miller W.G."/>
            <person name="Chapman M.H."/>
            <person name="Yee E."/>
            <person name="Inglis G.D."/>
        </authorList>
    </citation>
    <scope>NUCLEOTIDE SEQUENCE [LARGE SCALE GENOMIC DNA]</scope>
    <source>
        <strain evidence="2 3">L283</strain>
    </source>
</reference>
<dbReference type="Gene3D" id="3.30.1130.10">
    <property type="match status" value="1"/>
</dbReference>
<proteinExistence type="predicted"/>
<name>A0ABS7WQ75_9BACT</name>
<dbReference type="EMBL" id="JACGBB010000003">
    <property type="protein sequence ID" value="MBZ7986909.1"/>
    <property type="molecule type" value="Genomic_DNA"/>
</dbReference>
<evidence type="ECO:0000313" key="3">
    <source>
        <dbReference type="Proteomes" id="UP000786183"/>
    </source>
</evidence>
<dbReference type="SUPFAM" id="SSF55620">
    <property type="entry name" value="Tetrahydrobiopterin biosynthesis enzymes-like"/>
    <property type="match status" value="1"/>
</dbReference>
<dbReference type="InterPro" id="IPR006157">
    <property type="entry name" value="FolB_dom"/>
</dbReference>
<comment type="caution">
    <text evidence="2">The sequence shown here is derived from an EMBL/GenBank/DDBJ whole genome shotgun (WGS) entry which is preliminary data.</text>
</comment>
<gene>
    <name evidence="2" type="ORF">AVCANL283_02085</name>
</gene>
<dbReference type="Proteomes" id="UP000786183">
    <property type="component" value="Unassembled WGS sequence"/>
</dbReference>
<organism evidence="2 3">
    <name type="scientific">Campylobacter canadensis</name>
    <dbReference type="NCBI Taxonomy" id="449520"/>
    <lineage>
        <taxon>Bacteria</taxon>
        <taxon>Pseudomonadati</taxon>
        <taxon>Campylobacterota</taxon>
        <taxon>Epsilonproteobacteria</taxon>
        <taxon>Campylobacterales</taxon>
        <taxon>Campylobacteraceae</taxon>
        <taxon>Campylobacter</taxon>
    </lineage>
</organism>